<gene>
    <name evidence="1" type="ORF">METZ01_LOCUS326979</name>
</gene>
<name>A0A382PN87_9ZZZZ</name>
<evidence type="ECO:0000313" key="1">
    <source>
        <dbReference type="EMBL" id="SVC74125.1"/>
    </source>
</evidence>
<proteinExistence type="predicted"/>
<organism evidence="1">
    <name type="scientific">marine metagenome</name>
    <dbReference type="NCBI Taxonomy" id="408172"/>
    <lineage>
        <taxon>unclassified sequences</taxon>
        <taxon>metagenomes</taxon>
        <taxon>ecological metagenomes</taxon>
    </lineage>
</organism>
<sequence length="161" mass="17755">MKVLLMTAMMLCACLFTPGCTGGEQEEIICEDEGVLTQYDAFYCDFEILETPEGEECGGPDGELTEENLCYGTLRIEMTNTGDTPVTILTFVWWEYEAWMDCEPISLFDGLFEFDSMGTTLEAAVPGPGSLYVTFNHPNGCDEEDASTPEAEISFKVSVVT</sequence>
<dbReference type="EMBL" id="UINC01108201">
    <property type="protein sequence ID" value="SVC74125.1"/>
    <property type="molecule type" value="Genomic_DNA"/>
</dbReference>
<accession>A0A382PN87</accession>
<protein>
    <submittedName>
        <fullName evidence="1">Uncharacterized protein</fullName>
    </submittedName>
</protein>
<dbReference type="AlphaFoldDB" id="A0A382PN87"/>
<reference evidence="1" key="1">
    <citation type="submission" date="2018-05" db="EMBL/GenBank/DDBJ databases">
        <authorList>
            <person name="Lanie J.A."/>
            <person name="Ng W.-L."/>
            <person name="Kazmierczak K.M."/>
            <person name="Andrzejewski T.M."/>
            <person name="Davidsen T.M."/>
            <person name="Wayne K.J."/>
            <person name="Tettelin H."/>
            <person name="Glass J.I."/>
            <person name="Rusch D."/>
            <person name="Podicherti R."/>
            <person name="Tsui H.-C.T."/>
            <person name="Winkler M.E."/>
        </authorList>
    </citation>
    <scope>NUCLEOTIDE SEQUENCE</scope>
</reference>